<accession>A0A3Q3EIS3</accession>
<feature type="transmembrane region" description="Helical" evidence="11">
    <location>
        <begin position="262"/>
        <end position="283"/>
    </location>
</feature>
<dbReference type="GO" id="GO:0031295">
    <property type="term" value="P:T cell costimulation"/>
    <property type="evidence" value="ECO:0007669"/>
    <property type="project" value="TreeGrafter"/>
</dbReference>
<feature type="chain" id="PRO_5018613533" evidence="12">
    <location>
        <begin position="23"/>
        <end position="312"/>
    </location>
</feature>
<dbReference type="GeneID" id="108242697"/>
<evidence type="ECO:0000256" key="8">
    <source>
        <dbReference type="ARBA" id="ARBA00023170"/>
    </source>
</evidence>
<dbReference type="GO" id="GO:0042130">
    <property type="term" value="P:negative regulation of T cell proliferation"/>
    <property type="evidence" value="ECO:0007669"/>
    <property type="project" value="TreeGrafter"/>
</dbReference>
<evidence type="ECO:0000259" key="13">
    <source>
        <dbReference type="PROSITE" id="PS50835"/>
    </source>
</evidence>
<dbReference type="GO" id="GO:0042102">
    <property type="term" value="P:positive regulation of T cell proliferation"/>
    <property type="evidence" value="ECO:0007669"/>
    <property type="project" value="TreeGrafter"/>
</dbReference>
<dbReference type="Gene3D" id="2.60.40.10">
    <property type="entry name" value="Immunoglobulins"/>
    <property type="match status" value="2"/>
</dbReference>
<dbReference type="Proteomes" id="UP000264800">
    <property type="component" value="Unplaced"/>
</dbReference>
<keyword evidence="2" id="KW-1003">Cell membrane</keyword>
<keyword evidence="7" id="KW-1015">Disulfide bond</keyword>
<evidence type="ECO:0000256" key="2">
    <source>
        <dbReference type="ARBA" id="ARBA00022475"/>
    </source>
</evidence>
<dbReference type="Ensembl" id="ENSKMAT00000001913.1">
    <property type="protein sequence ID" value="ENSKMAP00000001867.1"/>
    <property type="gene ID" value="ENSKMAG00000001460.1"/>
</dbReference>
<dbReference type="InterPro" id="IPR007110">
    <property type="entry name" value="Ig-like_dom"/>
</dbReference>
<feature type="signal peptide" evidence="12">
    <location>
        <begin position="1"/>
        <end position="22"/>
    </location>
</feature>
<dbReference type="InterPro" id="IPR036179">
    <property type="entry name" value="Ig-like_dom_sf"/>
</dbReference>
<evidence type="ECO:0000256" key="10">
    <source>
        <dbReference type="ARBA" id="ARBA00023319"/>
    </source>
</evidence>
<organism evidence="14 15">
    <name type="scientific">Kryptolebias marmoratus</name>
    <name type="common">Mangrove killifish</name>
    <name type="synonym">Rivulus marmoratus</name>
    <dbReference type="NCBI Taxonomy" id="37003"/>
    <lineage>
        <taxon>Eukaryota</taxon>
        <taxon>Metazoa</taxon>
        <taxon>Chordata</taxon>
        <taxon>Craniata</taxon>
        <taxon>Vertebrata</taxon>
        <taxon>Euteleostomi</taxon>
        <taxon>Actinopterygii</taxon>
        <taxon>Neopterygii</taxon>
        <taxon>Teleostei</taxon>
        <taxon>Neoteleostei</taxon>
        <taxon>Acanthomorphata</taxon>
        <taxon>Ovalentaria</taxon>
        <taxon>Atherinomorphae</taxon>
        <taxon>Cyprinodontiformes</taxon>
        <taxon>Rivulidae</taxon>
        <taxon>Kryptolebias</taxon>
    </lineage>
</organism>
<dbReference type="RefSeq" id="XP_017283185.1">
    <property type="nucleotide sequence ID" value="XM_017427696.3"/>
</dbReference>
<keyword evidence="15" id="KW-1185">Reference proteome</keyword>
<reference evidence="14" key="1">
    <citation type="submission" date="2025-08" db="UniProtKB">
        <authorList>
            <consortium name="Ensembl"/>
        </authorList>
    </citation>
    <scope>IDENTIFICATION</scope>
</reference>
<comment type="subcellular location">
    <subcellularLocation>
        <location evidence="1">Cell membrane</location>
        <topology evidence="1">Single-pass type I membrane protein</topology>
    </subcellularLocation>
</comment>
<feature type="domain" description="Ig-like" evidence="13">
    <location>
        <begin position="42"/>
        <end position="132"/>
    </location>
</feature>
<dbReference type="InterPro" id="IPR013783">
    <property type="entry name" value="Ig-like_fold"/>
</dbReference>
<dbReference type="KEGG" id="kmr:108242697"/>
<proteinExistence type="predicted"/>
<dbReference type="PROSITE" id="PS50835">
    <property type="entry name" value="IG_LIKE"/>
    <property type="match status" value="2"/>
</dbReference>
<keyword evidence="9" id="KW-0325">Glycoprotein</keyword>
<evidence type="ECO:0000256" key="5">
    <source>
        <dbReference type="ARBA" id="ARBA00022989"/>
    </source>
</evidence>
<sequence>MASCGVLLYVLGVCVFAGKAHCFVELVCDNQSSGQFDHQSMLNCVIIPTQGTEDVNIQVVFWRNTKIKDPVLVFNSNEIKPKSGYKFAESSWNKTNMNVSLLITSTKVENEGEYTCYVITDSGEARSKTRLSVTAKYDEPKVTLIKKIDIPNADKALICTASGGYPLGQIRWFDNANTEWTKGAKLKVKKMDNGLLELSSKLPLWPASTFPEYTCVVYNSSGQKEHESVIKLDAPDDAKESPTQEYIYEVSDSKASANTSSIVAPILVIGSLIVGLLLALLIYRRRANQVRRPSATPFLDPHMKSPTEDPDV</sequence>
<keyword evidence="10" id="KW-0393">Immunoglobulin domain</keyword>
<keyword evidence="8" id="KW-0675">Receptor</keyword>
<protein>
    <submittedName>
        <fullName evidence="14">Cell surface glycoprotein CD200 receptor 4-like</fullName>
    </submittedName>
</protein>
<dbReference type="InterPro" id="IPR013106">
    <property type="entry name" value="Ig_V-set"/>
</dbReference>
<dbReference type="GO" id="GO:0071222">
    <property type="term" value="P:cellular response to lipopolysaccharide"/>
    <property type="evidence" value="ECO:0007669"/>
    <property type="project" value="TreeGrafter"/>
</dbReference>
<evidence type="ECO:0000313" key="14">
    <source>
        <dbReference type="Ensembl" id="ENSKMAP00000001867.1"/>
    </source>
</evidence>
<evidence type="ECO:0000256" key="1">
    <source>
        <dbReference type="ARBA" id="ARBA00004251"/>
    </source>
</evidence>
<dbReference type="PANTHER" id="PTHR25466">
    <property type="entry name" value="T-LYMPHOCYTE ACTIVATION ANTIGEN"/>
    <property type="match status" value="1"/>
</dbReference>
<reference evidence="14" key="2">
    <citation type="submission" date="2025-09" db="UniProtKB">
        <authorList>
            <consortium name="Ensembl"/>
        </authorList>
    </citation>
    <scope>IDENTIFICATION</scope>
</reference>
<evidence type="ECO:0000256" key="4">
    <source>
        <dbReference type="ARBA" id="ARBA00022729"/>
    </source>
</evidence>
<dbReference type="GO" id="GO:0006955">
    <property type="term" value="P:immune response"/>
    <property type="evidence" value="ECO:0007669"/>
    <property type="project" value="TreeGrafter"/>
</dbReference>
<feature type="domain" description="Ig-like" evidence="13">
    <location>
        <begin position="140"/>
        <end position="231"/>
    </location>
</feature>
<evidence type="ECO:0000256" key="3">
    <source>
        <dbReference type="ARBA" id="ARBA00022692"/>
    </source>
</evidence>
<dbReference type="SUPFAM" id="SSF48726">
    <property type="entry name" value="Immunoglobulin"/>
    <property type="match status" value="2"/>
</dbReference>
<keyword evidence="5 11" id="KW-1133">Transmembrane helix</keyword>
<evidence type="ECO:0000256" key="9">
    <source>
        <dbReference type="ARBA" id="ARBA00023180"/>
    </source>
</evidence>
<keyword evidence="6 11" id="KW-0472">Membrane</keyword>
<evidence type="ECO:0000313" key="15">
    <source>
        <dbReference type="Proteomes" id="UP000264800"/>
    </source>
</evidence>
<dbReference type="InterPro" id="IPR051713">
    <property type="entry name" value="T-cell_Activation_Regulation"/>
</dbReference>
<keyword evidence="3 11" id="KW-0812">Transmembrane</keyword>
<dbReference type="PANTHER" id="PTHR25466:SF14">
    <property type="entry name" value="BUTYROPHILIN SUBFAMILY 2 MEMBER A2-LIKE-RELATED"/>
    <property type="match status" value="1"/>
</dbReference>
<evidence type="ECO:0000256" key="6">
    <source>
        <dbReference type="ARBA" id="ARBA00023136"/>
    </source>
</evidence>
<dbReference type="OrthoDB" id="9942764at2759"/>
<evidence type="ECO:0000256" key="7">
    <source>
        <dbReference type="ARBA" id="ARBA00023157"/>
    </source>
</evidence>
<dbReference type="GO" id="GO:0009897">
    <property type="term" value="C:external side of plasma membrane"/>
    <property type="evidence" value="ECO:0007669"/>
    <property type="project" value="TreeGrafter"/>
</dbReference>
<dbReference type="AlphaFoldDB" id="A0A3Q3EIS3"/>
<evidence type="ECO:0000256" key="12">
    <source>
        <dbReference type="SAM" id="SignalP"/>
    </source>
</evidence>
<dbReference type="GeneTree" id="ENSGT00540000073890"/>
<evidence type="ECO:0000256" key="11">
    <source>
        <dbReference type="SAM" id="Phobius"/>
    </source>
</evidence>
<dbReference type="GO" id="GO:0007166">
    <property type="term" value="P:cell surface receptor signaling pathway"/>
    <property type="evidence" value="ECO:0007669"/>
    <property type="project" value="TreeGrafter"/>
</dbReference>
<name>A0A3Q3EIS3_KRYMA</name>
<dbReference type="Pfam" id="PF07686">
    <property type="entry name" value="V-set"/>
    <property type="match status" value="1"/>
</dbReference>
<keyword evidence="4 12" id="KW-0732">Signal</keyword>